<dbReference type="Proteomes" id="UP001062901">
    <property type="component" value="Unassembled WGS sequence"/>
</dbReference>
<organism evidence="1 2">
    <name type="scientific">Saccharibacter floricola DSM 15669</name>
    <dbReference type="NCBI Taxonomy" id="1123227"/>
    <lineage>
        <taxon>Bacteria</taxon>
        <taxon>Pseudomonadati</taxon>
        <taxon>Pseudomonadota</taxon>
        <taxon>Alphaproteobacteria</taxon>
        <taxon>Acetobacterales</taxon>
        <taxon>Acetobacteraceae</taxon>
        <taxon>Saccharibacter</taxon>
    </lineage>
</organism>
<proteinExistence type="predicted"/>
<dbReference type="RefSeq" id="WP_018979961.1">
    <property type="nucleotide sequence ID" value="NZ_BAQD01000009.1"/>
</dbReference>
<sequence>MTVATDKNAAKKAPKDGPEEFAEQAMDCLLALLRDDSSSLARDSADFLVQIEHVWAQRDVSSRDVWHELMARMDLSEELLRRGIRARKGGRYRSTKLP</sequence>
<evidence type="ECO:0000313" key="2">
    <source>
        <dbReference type="Proteomes" id="UP001062901"/>
    </source>
</evidence>
<name>A0ABQ0NXW3_9PROT</name>
<keyword evidence="2" id="KW-1185">Reference proteome</keyword>
<comment type="caution">
    <text evidence="1">The sequence shown here is derived from an EMBL/GenBank/DDBJ whole genome shotgun (WGS) entry which is preliminary data.</text>
</comment>
<gene>
    <name evidence="1" type="ORF">AA15669_0807</name>
</gene>
<accession>A0ABQ0NXW3</accession>
<evidence type="ECO:0000313" key="1">
    <source>
        <dbReference type="EMBL" id="GBQ06149.1"/>
    </source>
</evidence>
<reference evidence="1" key="1">
    <citation type="submission" date="2013-04" db="EMBL/GenBank/DDBJ databases">
        <title>The genome sequencing project of 58 acetic acid bacteria.</title>
        <authorList>
            <person name="Okamoto-Kainuma A."/>
            <person name="Ishikawa M."/>
            <person name="Umino S."/>
            <person name="Koizumi Y."/>
            <person name="Shiwa Y."/>
            <person name="Yoshikawa H."/>
            <person name="Matsutani M."/>
            <person name="Matsushita K."/>
        </authorList>
    </citation>
    <scope>NUCLEOTIDE SEQUENCE</scope>
    <source>
        <strain evidence="1">DSM 15669</strain>
    </source>
</reference>
<dbReference type="SUPFAM" id="SSF101386">
    <property type="entry name" value="all-alpha NTP pyrophosphatases"/>
    <property type="match status" value="1"/>
</dbReference>
<evidence type="ECO:0008006" key="3">
    <source>
        <dbReference type="Google" id="ProtNLM"/>
    </source>
</evidence>
<dbReference type="EMBL" id="BAQD01000009">
    <property type="protein sequence ID" value="GBQ06149.1"/>
    <property type="molecule type" value="Genomic_DNA"/>
</dbReference>
<protein>
    <recommendedName>
        <fullName evidence="3">DUF3253 domain-containing protein</fullName>
    </recommendedName>
</protein>